<dbReference type="InterPro" id="IPR037185">
    <property type="entry name" value="EmrE-like"/>
</dbReference>
<evidence type="ECO:0000256" key="2">
    <source>
        <dbReference type="ARBA" id="ARBA00007362"/>
    </source>
</evidence>
<accession>A0A5B0VPH2</accession>
<sequence length="323" mass="33727">MMLSRTHITTGAAFAAIYVIWGSTYLALALGLQTLPPFLLMGTRCLIGGTILYTYARLKGAAVPSITMCAIAVTCGLLFFVGCHGVLAYAQQRVPSGVAALLLATIPFWIVLLQAFIPGGERPTGMRAALLVPGIGGVALIAWQEISSNASAVHLVDLLVLLGASLSWAVGTVISERYSAKFASTGLAGLELLAGGVALAVISALSGELDAVEPTQISAVSLGGLAYLILFGTVIAFAAYTWLLKRRSPSLVATYTFVNPIIALALGCTFLGESVTTSIIVGAAMIIISVAGLLLTQHKSSKDGKTSYSREGQISRRRPLRTR</sequence>
<proteinExistence type="inferred from homology"/>
<dbReference type="RefSeq" id="WP_149637797.1">
    <property type="nucleotide sequence ID" value="NZ_VNIP01000016.1"/>
</dbReference>
<dbReference type="Proteomes" id="UP000323608">
    <property type="component" value="Unassembled WGS sequence"/>
</dbReference>
<comment type="similarity">
    <text evidence="2">Belongs to the EamA transporter family.</text>
</comment>
<dbReference type="InterPro" id="IPR050638">
    <property type="entry name" value="AA-Vitamin_Transporters"/>
</dbReference>
<gene>
    <name evidence="9" type="ORF">FP026_27855</name>
</gene>
<evidence type="ECO:0000256" key="5">
    <source>
        <dbReference type="ARBA" id="ARBA00023136"/>
    </source>
</evidence>
<evidence type="ECO:0000256" key="3">
    <source>
        <dbReference type="ARBA" id="ARBA00022692"/>
    </source>
</evidence>
<protein>
    <submittedName>
        <fullName evidence="9">EamA family transporter</fullName>
    </submittedName>
</protein>
<keyword evidence="3 7" id="KW-0812">Transmembrane</keyword>
<keyword evidence="5 7" id="KW-0472">Membrane</keyword>
<evidence type="ECO:0000256" key="7">
    <source>
        <dbReference type="SAM" id="Phobius"/>
    </source>
</evidence>
<feature type="transmembrane region" description="Helical" evidence="7">
    <location>
        <begin position="96"/>
        <end position="116"/>
    </location>
</feature>
<feature type="transmembrane region" description="Helical" evidence="7">
    <location>
        <begin position="251"/>
        <end position="272"/>
    </location>
</feature>
<evidence type="ECO:0000259" key="8">
    <source>
        <dbReference type="Pfam" id="PF00892"/>
    </source>
</evidence>
<feature type="transmembrane region" description="Helical" evidence="7">
    <location>
        <begin position="278"/>
        <end position="296"/>
    </location>
</feature>
<name>A0A5B0VPH2_RHITR</name>
<feature type="transmembrane region" description="Helical" evidence="7">
    <location>
        <begin position="38"/>
        <end position="56"/>
    </location>
</feature>
<feature type="transmembrane region" description="Helical" evidence="7">
    <location>
        <begin position="186"/>
        <end position="205"/>
    </location>
</feature>
<dbReference type="PANTHER" id="PTHR32322">
    <property type="entry name" value="INNER MEMBRANE TRANSPORTER"/>
    <property type="match status" value="1"/>
</dbReference>
<evidence type="ECO:0000256" key="4">
    <source>
        <dbReference type="ARBA" id="ARBA00022989"/>
    </source>
</evidence>
<evidence type="ECO:0000256" key="1">
    <source>
        <dbReference type="ARBA" id="ARBA00004141"/>
    </source>
</evidence>
<evidence type="ECO:0000313" key="10">
    <source>
        <dbReference type="Proteomes" id="UP000323608"/>
    </source>
</evidence>
<organism evidence="9 10">
    <name type="scientific">Rhizobium tropici</name>
    <dbReference type="NCBI Taxonomy" id="398"/>
    <lineage>
        <taxon>Bacteria</taxon>
        <taxon>Pseudomonadati</taxon>
        <taxon>Pseudomonadota</taxon>
        <taxon>Alphaproteobacteria</taxon>
        <taxon>Hyphomicrobiales</taxon>
        <taxon>Rhizobiaceae</taxon>
        <taxon>Rhizobium/Agrobacterium group</taxon>
        <taxon>Rhizobium</taxon>
    </lineage>
</organism>
<feature type="transmembrane region" description="Helical" evidence="7">
    <location>
        <begin position="128"/>
        <end position="146"/>
    </location>
</feature>
<feature type="transmembrane region" description="Helical" evidence="7">
    <location>
        <begin position="12"/>
        <end position="32"/>
    </location>
</feature>
<dbReference type="AlphaFoldDB" id="A0A5B0VPH2"/>
<dbReference type="Pfam" id="PF00892">
    <property type="entry name" value="EamA"/>
    <property type="match status" value="2"/>
</dbReference>
<reference evidence="9 10" key="1">
    <citation type="submission" date="2019-07" db="EMBL/GenBank/DDBJ databases">
        <title>The Draft Genome Sequence of Rhizobium tropici SARCC-755 Associated with Superior Nodulation on Pigeonpea (Cajanus cajan (L.) Millsp.).</title>
        <authorList>
            <person name="Bopape F.L."/>
            <person name="Hassen A.I."/>
            <person name="Swanevelder Z.H."/>
            <person name="Gwata E.T."/>
        </authorList>
    </citation>
    <scope>NUCLEOTIDE SEQUENCE [LARGE SCALE GENOMIC DNA]</scope>
    <source>
        <strain evidence="9 10">SARCC-755</strain>
    </source>
</reference>
<dbReference type="PANTHER" id="PTHR32322:SF2">
    <property type="entry name" value="EAMA DOMAIN-CONTAINING PROTEIN"/>
    <property type="match status" value="1"/>
</dbReference>
<evidence type="ECO:0000313" key="9">
    <source>
        <dbReference type="EMBL" id="KAA1176652.1"/>
    </source>
</evidence>
<evidence type="ECO:0000256" key="6">
    <source>
        <dbReference type="SAM" id="MobiDB-lite"/>
    </source>
</evidence>
<comment type="subcellular location">
    <subcellularLocation>
        <location evidence="1">Membrane</location>
        <topology evidence="1">Multi-pass membrane protein</topology>
    </subcellularLocation>
</comment>
<feature type="transmembrane region" description="Helical" evidence="7">
    <location>
        <begin position="68"/>
        <end position="90"/>
    </location>
</feature>
<feature type="region of interest" description="Disordered" evidence="6">
    <location>
        <begin position="301"/>
        <end position="323"/>
    </location>
</feature>
<comment type="caution">
    <text evidence="9">The sequence shown here is derived from an EMBL/GenBank/DDBJ whole genome shotgun (WGS) entry which is preliminary data.</text>
</comment>
<feature type="domain" description="EamA" evidence="8">
    <location>
        <begin position="158"/>
        <end position="294"/>
    </location>
</feature>
<dbReference type="SUPFAM" id="SSF103481">
    <property type="entry name" value="Multidrug resistance efflux transporter EmrE"/>
    <property type="match status" value="2"/>
</dbReference>
<keyword evidence="4 7" id="KW-1133">Transmembrane helix</keyword>
<feature type="transmembrane region" description="Helical" evidence="7">
    <location>
        <begin position="225"/>
        <end position="244"/>
    </location>
</feature>
<dbReference type="InterPro" id="IPR000620">
    <property type="entry name" value="EamA_dom"/>
</dbReference>
<dbReference type="OrthoDB" id="9812547at2"/>
<dbReference type="EMBL" id="VNIP01000016">
    <property type="protein sequence ID" value="KAA1176652.1"/>
    <property type="molecule type" value="Genomic_DNA"/>
</dbReference>
<feature type="domain" description="EamA" evidence="8">
    <location>
        <begin position="16"/>
        <end position="142"/>
    </location>
</feature>
<dbReference type="GO" id="GO:0016020">
    <property type="term" value="C:membrane"/>
    <property type="evidence" value="ECO:0007669"/>
    <property type="project" value="UniProtKB-SubCell"/>
</dbReference>
<feature type="transmembrane region" description="Helical" evidence="7">
    <location>
        <begin position="152"/>
        <end position="174"/>
    </location>
</feature>